<dbReference type="EMBL" id="JANBUN010003786">
    <property type="protein sequence ID" value="KAJ2789420.1"/>
    <property type="molecule type" value="Genomic_DNA"/>
</dbReference>
<evidence type="ECO:0000313" key="2">
    <source>
        <dbReference type="Proteomes" id="UP001140087"/>
    </source>
</evidence>
<protein>
    <submittedName>
        <fullName evidence="1">Uncharacterized protein</fullName>
    </submittedName>
</protein>
<organism evidence="1 2">
    <name type="scientific">Coemansia helicoidea</name>
    <dbReference type="NCBI Taxonomy" id="1286919"/>
    <lineage>
        <taxon>Eukaryota</taxon>
        <taxon>Fungi</taxon>
        <taxon>Fungi incertae sedis</taxon>
        <taxon>Zoopagomycota</taxon>
        <taxon>Kickxellomycotina</taxon>
        <taxon>Kickxellomycetes</taxon>
        <taxon>Kickxellales</taxon>
        <taxon>Kickxellaceae</taxon>
        <taxon>Coemansia</taxon>
    </lineage>
</organism>
<dbReference type="Proteomes" id="UP001140087">
    <property type="component" value="Unassembled WGS sequence"/>
</dbReference>
<evidence type="ECO:0000313" key="1">
    <source>
        <dbReference type="EMBL" id="KAJ2789420.1"/>
    </source>
</evidence>
<accession>A0ACC1KGH5</accession>
<feature type="non-terminal residue" evidence="1">
    <location>
        <position position="119"/>
    </location>
</feature>
<reference evidence="1" key="1">
    <citation type="submission" date="2022-07" db="EMBL/GenBank/DDBJ databases">
        <title>Phylogenomic reconstructions and comparative analyses of Kickxellomycotina fungi.</title>
        <authorList>
            <person name="Reynolds N.K."/>
            <person name="Stajich J.E."/>
            <person name="Barry K."/>
            <person name="Grigoriev I.V."/>
            <person name="Crous P."/>
            <person name="Smith M.E."/>
        </authorList>
    </citation>
    <scope>NUCLEOTIDE SEQUENCE</scope>
    <source>
        <strain evidence="1">BCRC 34780</strain>
    </source>
</reference>
<keyword evidence="2" id="KW-1185">Reference proteome</keyword>
<sequence>MAGIDGGGGGVADGGAAGTAELTRRIREAGDALERAVRAPNASYFAPHTEALRADCLELFRLLLLRNPYAAHRKDAVSKMWFRLVYPSIGQYRANIRQLEAVLAAAGPGNSSTSSTTSS</sequence>
<comment type="caution">
    <text evidence="1">The sequence shown here is derived from an EMBL/GenBank/DDBJ whole genome shotgun (WGS) entry which is preliminary data.</text>
</comment>
<gene>
    <name evidence="1" type="ORF">H4R21_006744</name>
</gene>
<name>A0ACC1KGH5_9FUNG</name>
<proteinExistence type="predicted"/>